<sequence>MTDNSPENNPSKPPAMEFGMFDHASQFTITQSTITVIGGNQINQSYMADSQKDLEWITAPNPFENFKIAYPKIIQGTGSWLLEDKLLQEWKTSNRQLLWLQGKAGTGKTFLCIIDSTLVVISQTDAEVGTHQNQTATVQSVQLAHPSMDSALAHEIICQECIIYLLCCGNVEIDVEKFALAHYAVKYWFLHSNQTKKESSVILDLSCKLLNTMQPAYQNWLTLYTPDTQSNKPESQKIAPPLYYACYTGLKSVVVYMLEHDDVDIYGKMNNLGGIYGNALQAASYEGHLEIVKLLLEKGADVNTLGGFCGNALQAASYKGHSEIVKVLLERRADVNAKGGSSGNALQAASISGHTEVVRILLENGADINAQQEYYGNALQAASQYGHLEIVISLIEKGADVTAKAGGYYGSALAAASSSGYLQVVKILLEKGADVNVQGGWYGNALQAASSRGHMNIVEVLIENRADVNAEGGHYKSALIAASFEGYTKVVRALLERGADVSVCGILLGDVLQAASNQGHLELVRVLLENGADLNAQGGLSGSALQTASYQGHLEVVQVLIAKGADVNASQQRYVNPLQAARSRGHSDIVAALLEAGANDTTPFQSVGQIAGHKPDFPYKFASLPPVTALQRNLS</sequence>
<dbReference type="PANTHER" id="PTHR44207:SF2">
    <property type="entry name" value="REPEAT PROTEIN, PUTATIVE-RELATED"/>
    <property type="match status" value="1"/>
</dbReference>
<protein>
    <recommendedName>
        <fullName evidence="3">Nephrocystin 3-like N-terminal domain-containing protein</fullName>
    </recommendedName>
</protein>
<dbReference type="Proteomes" id="UP000559256">
    <property type="component" value="Unassembled WGS sequence"/>
</dbReference>
<dbReference type="InterPro" id="IPR002110">
    <property type="entry name" value="Ankyrin_rpt"/>
</dbReference>
<accession>A0A8H5FQX4</accession>
<dbReference type="SUPFAM" id="SSF48403">
    <property type="entry name" value="Ankyrin repeat"/>
    <property type="match status" value="1"/>
</dbReference>
<evidence type="ECO:0000256" key="2">
    <source>
        <dbReference type="PROSITE-ProRule" id="PRU00023"/>
    </source>
</evidence>
<keyword evidence="5" id="KW-1185">Reference proteome</keyword>
<proteinExistence type="predicted"/>
<dbReference type="OrthoDB" id="194358at2759"/>
<dbReference type="EMBL" id="JAACJM010000103">
    <property type="protein sequence ID" value="KAF5346315.1"/>
    <property type="molecule type" value="Genomic_DNA"/>
</dbReference>
<feature type="repeat" description="ANK" evidence="2">
    <location>
        <begin position="444"/>
        <end position="473"/>
    </location>
</feature>
<dbReference type="PROSITE" id="PS50088">
    <property type="entry name" value="ANK_REPEAT"/>
    <property type="match status" value="9"/>
</dbReference>
<feature type="repeat" description="ANK" evidence="2">
    <location>
        <begin position="374"/>
        <end position="406"/>
    </location>
</feature>
<feature type="repeat" description="ANK" evidence="2">
    <location>
        <begin position="311"/>
        <end position="340"/>
    </location>
</feature>
<name>A0A8H5FQX4_9AGAR</name>
<dbReference type="PROSITE" id="PS50297">
    <property type="entry name" value="ANK_REP_REGION"/>
    <property type="match status" value="7"/>
</dbReference>
<organism evidence="4 5">
    <name type="scientific">Tetrapyrgos nigripes</name>
    <dbReference type="NCBI Taxonomy" id="182062"/>
    <lineage>
        <taxon>Eukaryota</taxon>
        <taxon>Fungi</taxon>
        <taxon>Dikarya</taxon>
        <taxon>Basidiomycota</taxon>
        <taxon>Agaricomycotina</taxon>
        <taxon>Agaricomycetes</taxon>
        <taxon>Agaricomycetidae</taxon>
        <taxon>Agaricales</taxon>
        <taxon>Marasmiineae</taxon>
        <taxon>Marasmiaceae</taxon>
        <taxon>Tetrapyrgos</taxon>
    </lineage>
</organism>
<dbReference type="Gene3D" id="1.25.40.20">
    <property type="entry name" value="Ankyrin repeat-containing domain"/>
    <property type="match status" value="2"/>
</dbReference>
<evidence type="ECO:0000256" key="1">
    <source>
        <dbReference type="ARBA" id="ARBA00022737"/>
    </source>
</evidence>
<comment type="caution">
    <text evidence="4">The sequence shown here is derived from an EMBL/GenBank/DDBJ whole genome shotgun (WGS) entry which is preliminary data.</text>
</comment>
<reference evidence="4 5" key="1">
    <citation type="journal article" date="2020" name="ISME J.">
        <title>Uncovering the hidden diversity of litter-decomposition mechanisms in mushroom-forming fungi.</title>
        <authorList>
            <person name="Floudas D."/>
            <person name="Bentzer J."/>
            <person name="Ahren D."/>
            <person name="Johansson T."/>
            <person name="Persson P."/>
            <person name="Tunlid A."/>
        </authorList>
    </citation>
    <scope>NUCLEOTIDE SEQUENCE [LARGE SCALE GENOMIC DNA]</scope>
    <source>
        <strain evidence="4 5">CBS 291.85</strain>
    </source>
</reference>
<evidence type="ECO:0000313" key="4">
    <source>
        <dbReference type="EMBL" id="KAF5346315.1"/>
    </source>
</evidence>
<dbReference type="Pfam" id="PF24883">
    <property type="entry name" value="NPHP3_N"/>
    <property type="match status" value="1"/>
</dbReference>
<dbReference type="AlphaFoldDB" id="A0A8H5FQX4"/>
<feature type="domain" description="Nephrocystin 3-like N-terminal" evidence="3">
    <location>
        <begin position="76"/>
        <end position="112"/>
    </location>
</feature>
<dbReference type="InterPro" id="IPR036770">
    <property type="entry name" value="Ankyrin_rpt-contain_sf"/>
</dbReference>
<dbReference type="PANTHER" id="PTHR44207">
    <property type="entry name" value="SURFACE ANTIGEN BSPA-LIKE-RELATED"/>
    <property type="match status" value="1"/>
</dbReference>
<dbReference type="Pfam" id="PF12796">
    <property type="entry name" value="Ank_2"/>
    <property type="match status" value="4"/>
</dbReference>
<keyword evidence="1" id="KW-0677">Repeat</keyword>
<keyword evidence="2" id="KW-0040">ANK repeat</keyword>
<dbReference type="SMART" id="SM00248">
    <property type="entry name" value="ANK"/>
    <property type="match status" value="11"/>
</dbReference>
<dbReference type="InterPro" id="IPR056884">
    <property type="entry name" value="NPHP3-like_N"/>
</dbReference>
<gene>
    <name evidence="4" type="ORF">D9758_011486</name>
</gene>
<evidence type="ECO:0000259" key="3">
    <source>
        <dbReference type="Pfam" id="PF24883"/>
    </source>
</evidence>
<feature type="repeat" description="ANK" evidence="2">
    <location>
        <begin position="474"/>
        <end position="506"/>
    </location>
</feature>
<evidence type="ECO:0000313" key="5">
    <source>
        <dbReference type="Proteomes" id="UP000559256"/>
    </source>
</evidence>
<feature type="repeat" description="ANK" evidence="2">
    <location>
        <begin position="278"/>
        <end position="307"/>
    </location>
</feature>
<feature type="repeat" description="ANK" evidence="2">
    <location>
        <begin position="512"/>
        <end position="539"/>
    </location>
</feature>
<feature type="repeat" description="ANK" evidence="2">
    <location>
        <begin position="341"/>
        <end position="373"/>
    </location>
</feature>
<dbReference type="Pfam" id="PF00023">
    <property type="entry name" value="Ank"/>
    <property type="match status" value="1"/>
</dbReference>
<feature type="repeat" description="ANK" evidence="2">
    <location>
        <begin position="408"/>
        <end position="440"/>
    </location>
</feature>
<feature type="repeat" description="ANK" evidence="2">
    <location>
        <begin position="540"/>
        <end position="572"/>
    </location>
</feature>